<accession>A0A1K2IWL4</accession>
<feature type="domain" description="Peptidase S74" evidence="3">
    <location>
        <begin position="187"/>
        <end position="280"/>
    </location>
</feature>
<feature type="coiled-coil region" evidence="1">
    <location>
        <begin position="259"/>
        <end position="286"/>
    </location>
</feature>
<dbReference type="Pfam" id="PF13884">
    <property type="entry name" value="Peptidase_S74"/>
    <property type="match status" value="1"/>
</dbReference>
<reference evidence="5" key="1">
    <citation type="submission" date="2016-10" db="EMBL/GenBank/DDBJ databases">
        <authorList>
            <person name="Varghese N."/>
            <person name="Submissions S."/>
        </authorList>
    </citation>
    <scope>NUCLEOTIDE SEQUENCE [LARGE SCALE GENOMIC DNA]</scope>
    <source>
        <strain evidence="5">SUR2</strain>
    </source>
</reference>
<evidence type="ECO:0000256" key="1">
    <source>
        <dbReference type="SAM" id="Coils"/>
    </source>
</evidence>
<dbReference type="InterPro" id="IPR030392">
    <property type="entry name" value="S74_ICA"/>
</dbReference>
<evidence type="ECO:0000313" key="4">
    <source>
        <dbReference type="EMBL" id="SFZ96825.1"/>
    </source>
</evidence>
<dbReference type="EMBL" id="FPKW01000027">
    <property type="protein sequence ID" value="SFZ96825.1"/>
    <property type="molecule type" value="Genomic_DNA"/>
</dbReference>
<gene>
    <name evidence="4" type="ORF">SAMN05216324_1279</name>
</gene>
<protein>
    <submittedName>
        <fullName evidence="4">Chaperone of endosialidase</fullName>
    </submittedName>
</protein>
<name>A0A1K2IWL4_9FLAO</name>
<evidence type="ECO:0000313" key="5">
    <source>
        <dbReference type="Proteomes" id="UP000182034"/>
    </source>
</evidence>
<keyword evidence="5" id="KW-1185">Reference proteome</keyword>
<dbReference type="OrthoDB" id="9808753at2"/>
<dbReference type="AlphaFoldDB" id="A0A1K2IWL4"/>
<keyword evidence="2" id="KW-0732">Signal</keyword>
<proteinExistence type="predicted"/>
<dbReference type="PANTHER" id="PTHR13029">
    <property type="match status" value="1"/>
</dbReference>
<keyword evidence="1" id="KW-0175">Coiled coil</keyword>
<dbReference type="GO" id="GO:0043565">
    <property type="term" value="F:sequence-specific DNA binding"/>
    <property type="evidence" value="ECO:0007669"/>
    <property type="project" value="TreeGrafter"/>
</dbReference>
<dbReference type="PROSITE" id="PS51688">
    <property type="entry name" value="ICA"/>
    <property type="match status" value="1"/>
</dbReference>
<dbReference type="GO" id="GO:0003700">
    <property type="term" value="F:DNA-binding transcription factor activity"/>
    <property type="evidence" value="ECO:0007669"/>
    <property type="project" value="TreeGrafter"/>
</dbReference>
<dbReference type="RefSeq" id="WP_072412704.1">
    <property type="nucleotide sequence ID" value="NZ_FPKW01000027.1"/>
</dbReference>
<organism evidence="4 5">
    <name type="scientific">Chryseobacterium limigenitum</name>
    <dbReference type="NCBI Taxonomy" id="1612149"/>
    <lineage>
        <taxon>Bacteria</taxon>
        <taxon>Pseudomonadati</taxon>
        <taxon>Bacteroidota</taxon>
        <taxon>Flavobacteriia</taxon>
        <taxon>Flavobacteriales</taxon>
        <taxon>Weeksellaceae</taxon>
        <taxon>Chryseobacterium group</taxon>
        <taxon>Chryseobacterium</taxon>
    </lineage>
</organism>
<evidence type="ECO:0000256" key="2">
    <source>
        <dbReference type="SAM" id="SignalP"/>
    </source>
</evidence>
<dbReference type="PANTHER" id="PTHR13029:SF18">
    <property type="entry name" value="MYELIN REGULATORY FACTOR HOMOLOG 1"/>
    <property type="match status" value="1"/>
</dbReference>
<sequence length="288" mass="31330">MKKKLIILFTIFCFGSAFTQVGIHTQNPQGIFHIDGAKDNPATGVPNAAQQSNDLIMLNNGYVGMGTILPKQQLHITELNTASGITNSFISGIAITGNAVAAGFSGPGLYLENVNAPIGSRVLKINYTQNATEPFLNFQTVSDNAGTSIANILSLTRSGRLGVGTTSPTEKLHVIGNILASGTITPSDIRIKKDITDNPYGLKEVLNLRTINYRYKNEELGKDRKVGFIAQEIKVTMPELVTTANDEIKTLGVNYAEMTVILTKAIQEQQKEIELLKEQIKILEKKIK</sequence>
<dbReference type="STRING" id="1612149.SAMN05216324_1279"/>
<dbReference type="GO" id="GO:0016540">
    <property type="term" value="P:protein autoprocessing"/>
    <property type="evidence" value="ECO:0007669"/>
    <property type="project" value="TreeGrafter"/>
</dbReference>
<evidence type="ECO:0000259" key="3">
    <source>
        <dbReference type="PROSITE" id="PS51688"/>
    </source>
</evidence>
<feature type="signal peptide" evidence="2">
    <location>
        <begin position="1"/>
        <end position="19"/>
    </location>
</feature>
<dbReference type="GO" id="GO:0045893">
    <property type="term" value="P:positive regulation of DNA-templated transcription"/>
    <property type="evidence" value="ECO:0007669"/>
    <property type="project" value="TreeGrafter"/>
</dbReference>
<dbReference type="InterPro" id="IPR051577">
    <property type="entry name" value="MRF-like"/>
</dbReference>
<feature type="chain" id="PRO_5012950370" evidence="2">
    <location>
        <begin position="20"/>
        <end position="288"/>
    </location>
</feature>
<dbReference type="Proteomes" id="UP000182034">
    <property type="component" value="Unassembled WGS sequence"/>
</dbReference>